<sequence>MKSSEFAKEKEEEINENPMDPSLCEAINTAVSVIESNDYSDEIYPLFLDICNVLDKPETYGMCRYLLEIYKNTQNTQAITTLEQISKLDAFPISEFANSSSVQDLIDISVNVTSEASPFAISIIDSILAKTQERNYLAETSLFQSLILFSANYELSSFLVHLLNTTVDLPPEIANFSSPILEFIDSTDENQQINGLICLTLLYQHGIHLDLQYIHRCFDKFAGACSSTILYWLIKLLGFLPNIPLELIEQFLNLLPNETLQEQIIYVLYKNIDDVEINVLINIINEILNHLDEMVYKTRGYAIEILAILVDRTLYVSIEIFQYFIVYLESCPENKNVLHGLLKMFISPLADEQSKAQMFEICKEYKSVFEEIVGLADEDISNAANIILSFIDPD</sequence>
<dbReference type="VEuPathDB" id="TrichDB:TVAGG3_0505190"/>
<evidence type="ECO:0000313" key="2">
    <source>
        <dbReference type="Proteomes" id="UP000001542"/>
    </source>
</evidence>
<proteinExistence type="predicted"/>
<dbReference type="SUPFAM" id="SSF48371">
    <property type="entry name" value="ARM repeat"/>
    <property type="match status" value="1"/>
</dbReference>
<evidence type="ECO:0000313" key="1">
    <source>
        <dbReference type="EMBL" id="EAY14346.1"/>
    </source>
</evidence>
<name>A2DZ70_TRIV3</name>
<protein>
    <submittedName>
        <fullName evidence="1">Uncharacterized protein</fullName>
    </submittedName>
</protein>
<dbReference type="VEuPathDB" id="TrichDB:TVAG_026670"/>
<dbReference type="InParanoid" id="A2DZ70"/>
<organism evidence="1 2">
    <name type="scientific">Trichomonas vaginalis (strain ATCC PRA-98 / G3)</name>
    <dbReference type="NCBI Taxonomy" id="412133"/>
    <lineage>
        <taxon>Eukaryota</taxon>
        <taxon>Metamonada</taxon>
        <taxon>Parabasalia</taxon>
        <taxon>Trichomonadida</taxon>
        <taxon>Trichomonadidae</taxon>
        <taxon>Trichomonas</taxon>
    </lineage>
</organism>
<dbReference type="InterPro" id="IPR016024">
    <property type="entry name" value="ARM-type_fold"/>
</dbReference>
<gene>
    <name evidence="1" type="ORF">TVAG_026670</name>
</gene>
<reference evidence="1" key="1">
    <citation type="submission" date="2006-10" db="EMBL/GenBank/DDBJ databases">
        <authorList>
            <person name="Amadeo P."/>
            <person name="Zhao Q."/>
            <person name="Wortman J."/>
            <person name="Fraser-Liggett C."/>
            <person name="Carlton J."/>
        </authorList>
    </citation>
    <scope>NUCLEOTIDE SEQUENCE</scope>
    <source>
        <strain evidence="1">G3</strain>
    </source>
</reference>
<dbReference type="EMBL" id="DS113272">
    <property type="protein sequence ID" value="EAY14346.1"/>
    <property type="molecule type" value="Genomic_DNA"/>
</dbReference>
<dbReference type="AlphaFoldDB" id="A2DZ70"/>
<dbReference type="Proteomes" id="UP000001542">
    <property type="component" value="Unassembled WGS sequence"/>
</dbReference>
<keyword evidence="2" id="KW-1185">Reference proteome</keyword>
<dbReference type="KEGG" id="tva:4772334"/>
<dbReference type="RefSeq" id="XP_001326569.1">
    <property type="nucleotide sequence ID" value="XM_001326534.1"/>
</dbReference>
<accession>A2DZ70</accession>
<reference evidence="1" key="2">
    <citation type="journal article" date="2007" name="Science">
        <title>Draft genome sequence of the sexually transmitted pathogen Trichomonas vaginalis.</title>
        <authorList>
            <person name="Carlton J.M."/>
            <person name="Hirt R.P."/>
            <person name="Silva J.C."/>
            <person name="Delcher A.L."/>
            <person name="Schatz M."/>
            <person name="Zhao Q."/>
            <person name="Wortman J.R."/>
            <person name="Bidwell S.L."/>
            <person name="Alsmark U.C.M."/>
            <person name="Besteiro S."/>
            <person name="Sicheritz-Ponten T."/>
            <person name="Noel C.J."/>
            <person name="Dacks J.B."/>
            <person name="Foster P.G."/>
            <person name="Simillion C."/>
            <person name="Van de Peer Y."/>
            <person name="Miranda-Saavedra D."/>
            <person name="Barton G.J."/>
            <person name="Westrop G.D."/>
            <person name="Mueller S."/>
            <person name="Dessi D."/>
            <person name="Fiori P.L."/>
            <person name="Ren Q."/>
            <person name="Paulsen I."/>
            <person name="Zhang H."/>
            <person name="Bastida-Corcuera F.D."/>
            <person name="Simoes-Barbosa A."/>
            <person name="Brown M.T."/>
            <person name="Hayes R.D."/>
            <person name="Mukherjee M."/>
            <person name="Okumura C.Y."/>
            <person name="Schneider R."/>
            <person name="Smith A.J."/>
            <person name="Vanacova S."/>
            <person name="Villalvazo M."/>
            <person name="Haas B.J."/>
            <person name="Pertea M."/>
            <person name="Feldblyum T.V."/>
            <person name="Utterback T.R."/>
            <person name="Shu C.L."/>
            <person name="Osoegawa K."/>
            <person name="de Jong P.J."/>
            <person name="Hrdy I."/>
            <person name="Horvathova L."/>
            <person name="Zubacova Z."/>
            <person name="Dolezal P."/>
            <person name="Malik S.B."/>
            <person name="Logsdon J.M. Jr."/>
            <person name="Henze K."/>
            <person name="Gupta A."/>
            <person name="Wang C.C."/>
            <person name="Dunne R.L."/>
            <person name="Upcroft J.A."/>
            <person name="Upcroft P."/>
            <person name="White O."/>
            <person name="Salzberg S.L."/>
            <person name="Tang P."/>
            <person name="Chiu C.-H."/>
            <person name="Lee Y.-S."/>
            <person name="Embley T.M."/>
            <person name="Coombs G.H."/>
            <person name="Mottram J.C."/>
            <person name="Tachezy J."/>
            <person name="Fraser-Liggett C.M."/>
            <person name="Johnson P.J."/>
        </authorList>
    </citation>
    <scope>NUCLEOTIDE SEQUENCE [LARGE SCALE GENOMIC DNA]</scope>
    <source>
        <strain evidence="1">G3</strain>
    </source>
</reference>